<dbReference type="Proteomes" id="UP001244011">
    <property type="component" value="Unassembled WGS sequence"/>
</dbReference>
<evidence type="ECO:0000313" key="2">
    <source>
        <dbReference type="EMBL" id="KAK1764551.1"/>
    </source>
</evidence>
<feature type="chain" id="PRO_5042489760" description="Peptidase A1 domain-containing protein" evidence="1">
    <location>
        <begin position="19"/>
        <end position="365"/>
    </location>
</feature>
<keyword evidence="1" id="KW-0732">Signal</keyword>
<evidence type="ECO:0008006" key="4">
    <source>
        <dbReference type="Google" id="ProtNLM"/>
    </source>
</evidence>
<evidence type="ECO:0000256" key="1">
    <source>
        <dbReference type="SAM" id="SignalP"/>
    </source>
</evidence>
<protein>
    <recommendedName>
        <fullName evidence="4">Peptidase A1 domain-containing protein</fullName>
    </recommendedName>
</protein>
<reference evidence="2" key="1">
    <citation type="submission" date="2023-06" db="EMBL/GenBank/DDBJ databases">
        <title>Genome-scale phylogeny and comparative genomics of the fungal order Sordariales.</title>
        <authorList>
            <consortium name="Lawrence Berkeley National Laboratory"/>
            <person name="Hensen N."/>
            <person name="Bonometti L."/>
            <person name="Westerberg I."/>
            <person name="Brannstrom I.O."/>
            <person name="Guillou S."/>
            <person name="Cros-Aarteil S."/>
            <person name="Calhoun S."/>
            <person name="Haridas S."/>
            <person name="Kuo A."/>
            <person name="Mondo S."/>
            <person name="Pangilinan J."/>
            <person name="Riley R."/>
            <person name="Labutti K."/>
            <person name="Andreopoulos B."/>
            <person name="Lipzen A."/>
            <person name="Chen C."/>
            <person name="Yanf M."/>
            <person name="Daum C."/>
            <person name="Ng V."/>
            <person name="Clum A."/>
            <person name="Steindorff A."/>
            <person name="Ohm R."/>
            <person name="Martin F."/>
            <person name="Silar P."/>
            <person name="Natvig D."/>
            <person name="Lalanne C."/>
            <person name="Gautier V."/>
            <person name="Ament-Velasquez S.L."/>
            <person name="Kruys A."/>
            <person name="Hutchinson M.I."/>
            <person name="Powell A.J."/>
            <person name="Barry K."/>
            <person name="Miller A.N."/>
            <person name="Grigoriev I.V."/>
            <person name="Debuchy R."/>
            <person name="Gladieux P."/>
            <person name="Thoren M.H."/>
            <person name="Johannesson H."/>
        </authorList>
    </citation>
    <scope>NUCLEOTIDE SEQUENCE</scope>
    <source>
        <strain evidence="2">8032-3</strain>
    </source>
</reference>
<name>A0AAJ0BUM7_9PEZI</name>
<sequence>MKFSAFFVVATGIQSGLGAVLKPRDDPPDGNVQVLEPKNFKDLGSKRVKIRYGPMVVPGIDDESTHGMQSFDGMNAAMPCQDCLIMAALSNLEFEDGTTANANTSMSLHHTVLFNLNRTDATCETFPERFMAAGNERTPLDLTLGGTRKAGYYVKGDDQVFMMTELMNEAQEAQTVYLTAEWEFIEGVPEGFDLAVPLWLDVTGTCSSSEVAIDPEDKIFNFTMSPEWSPKFTGDLFTMVGHLHDGGLKQEVYMDGKKICESVAHYGESEGFMEPMGPMDPMASMERISSITGCDNFGSIGPDNKFSITAFYDLTQHPGMKDHQGGLQPVMGIELLHVGRPKDEAMKDILSSKQPDLQDILGSLP</sequence>
<organism evidence="2 3">
    <name type="scientific">Phialemonium atrogriseum</name>
    <dbReference type="NCBI Taxonomy" id="1093897"/>
    <lineage>
        <taxon>Eukaryota</taxon>
        <taxon>Fungi</taxon>
        <taxon>Dikarya</taxon>
        <taxon>Ascomycota</taxon>
        <taxon>Pezizomycotina</taxon>
        <taxon>Sordariomycetes</taxon>
        <taxon>Sordariomycetidae</taxon>
        <taxon>Cephalothecales</taxon>
        <taxon>Cephalothecaceae</taxon>
        <taxon>Phialemonium</taxon>
    </lineage>
</organism>
<feature type="signal peptide" evidence="1">
    <location>
        <begin position="1"/>
        <end position="18"/>
    </location>
</feature>
<keyword evidence="3" id="KW-1185">Reference proteome</keyword>
<accession>A0AAJ0BUM7</accession>
<evidence type="ECO:0000313" key="3">
    <source>
        <dbReference type="Proteomes" id="UP001244011"/>
    </source>
</evidence>
<proteinExistence type="predicted"/>
<gene>
    <name evidence="2" type="ORF">QBC33DRAFT_496991</name>
</gene>
<dbReference type="GeneID" id="85308768"/>
<dbReference type="AlphaFoldDB" id="A0AAJ0BUM7"/>
<dbReference type="RefSeq" id="XP_060280764.1">
    <property type="nucleotide sequence ID" value="XM_060425581.1"/>
</dbReference>
<dbReference type="EMBL" id="MU839019">
    <property type="protein sequence ID" value="KAK1764551.1"/>
    <property type="molecule type" value="Genomic_DNA"/>
</dbReference>
<comment type="caution">
    <text evidence="2">The sequence shown here is derived from an EMBL/GenBank/DDBJ whole genome shotgun (WGS) entry which is preliminary data.</text>
</comment>